<dbReference type="KEGG" id="cari:FNU76_13540"/>
<evidence type="ECO:0000313" key="3">
    <source>
        <dbReference type="EMBL" id="QDQ27305.1"/>
    </source>
</evidence>
<dbReference type="Pfam" id="PF05593">
    <property type="entry name" value="RHS_repeat"/>
    <property type="match status" value="6"/>
</dbReference>
<organism evidence="3 4">
    <name type="scientific">Chitinimonas arctica</name>
    <dbReference type="NCBI Taxonomy" id="2594795"/>
    <lineage>
        <taxon>Bacteria</taxon>
        <taxon>Pseudomonadati</taxon>
        <taxon>Pseudomonadota</taxon>
        <taxon>Betaproteobacteria</taxon>
        <taxon>Neisseriales</taxon>
        <taxon>Chitinibacteraceae</taxon>
        <taxon>Chitinimonas</taxon>
    </lineage>
</organism>
<gene>
    <name evidence="3" type="ORF">FNU76_13540</name>
</gene>
<dbReference type="InterPro" id="IPR050708">
    <property type="entry name" value="T6SS_VgrG/RHS"/>
</dbReference>
<accession>A0A516SGM4</accession>
<keyword evidence="1" id="KW-0677">Repeat</keyword>
<name>A0A516SGM4_9NEIS</name>
<evidence type="ECO:0000256" key="1">
    <source>
        <dbReference type="ARBA" id="ARBA00022737"/>
    </source>
</evidence>
<evidence type="ECO:0000259" key="2">
    <source>
        <dbReference type="Pfam" id="PF25023"/>
    </source>
</evidence>
<dbReference type="AlphaFoldDB" id="A0A516SGM4"/>
<dbReference type="OrthoDB" id="5150353at2"/>
<evidence type="ECO:0000313" key="4">
    <source>
        <dbReference type="Proteomes" id="UP000317550"/>
    </source>
</evidence>
<feature type="domain" description="Teneurin-like YD-shell" evidence="2">
    <location>
        <begin position="585"/>
        <end position="749"/>
    </location>
</feature>
<proteinExistence type="predicted"/>
<dbReference type="Proteomes" id="UP000317550">
    <property type="component" value="Chromosome"/>
</dbReference>
<sequence>MDTDAPRSGRFTSMATIVFGNQLGIPSRQLLAAQDGLGQMGTGIYLNAATGNLAVQDRDELLLGRGGGMRVLRTYNSQGGLDGDNNDNWRIGVYRQVRLEAGVAGQPGSSLIRVGEDGAELRYRFDEADGSYRAEGQLDSIALAGGEWRWRSEDGRLTERYSVAQQGRLTAQEDADGNASLYEYAANGLIGRIQSVSAGAPSESLHFDYQGNQLVQIRKLLADGSQSSRSRYDYDSLGRLSRMTVDLSPADNSVADGQVYTSEYEYDGNSTRLSHLKQSDGSELRFAYIEYRPGEWHISELRDGEGRLTRIVHEDLDARDRFTAVAVQASALAADGSYTVQAGDSWQLIAKRLYGEGLAGGALQTALGSPDLLAGAKLTPPPSLLLRALAGQGGRTSITDPLGQTTRYQYDGAGRLLAVRQDVGAADGSWSRQEQRSYEYDEAGHLGKRIDGQGNTTRYVHDRAGNLVGQHEADGQYINRRYSADHRLLAETRYARSADAELGAAALGQASTRRLIYDAAGHLRFTVGAAGQVVEYRYDAAGQRIAQIAYGAAAYPLDGLAADADPTLAQLQGWQAQQPAAQQERIDYGYDFRGQLASETRYGNGGAAERSDYIYDAAGQLLAKVDPNGARSSYVHDGLGRLSVGTDAGGAVTRIRYDDLQHRISTELADGSVRSERYDGNGQLLESILRDAGGQPLRSERRYYDPAGQLRVSEDAQGLRHWYFYDAAGRKSAEVDGAGTVTVFSYDRAGRLNHSQRYAKAVDMAAAGWRLPDGSPALDKPLTALLPAADAADQHEWWLYDQAGRLASHIDNGGRVTAWRYDSQGRQLAEVHYALAIVTSAMRKLPAGSDQWELARISVSTSAEDRISRDVLDRQGLVLAHIDAGGRVTEYRRDALGRVLEQIQRANTLAPASLLDEQAWRDPVAALGLLPAASGQDLHSYRQYDGKGQLRASLDAEGYLDEFSYDGAGNKLSQRRYANRVTGQPGIDLLGQQRPPASADDQLTLYRYDGNQRLIEQIDADGGISRYRYDSQGRLVQTTRAADSDEARWQTRRYDGAGRLVAELDGEASQLLAAAATTAAIEQIWASRATQYRYDLAGRKIAMRDAEGATTLFYYTPAGQLSHTVNALGEVSANRYNALGQLLESVQYARRIATDGLAGGLADGVLGSRLQAVQGPDDRTIRYAYNGAGQLEATTDALGYVTTALFGVHNNTPDCLLPSRFCEGKGSLGRKSA</sequence>
<keyword evidence="4" id="KW-1185">Reference proteome</keyword>
<dbReference type="InterPro" id="IPR031325">
    <property type="entry name" value="RHS_repeat"/>
</dbReference>
<dbReference type="EMBL" id="CP041730">
    <property type="protein sequence ID" value="QDQ27305.1"/>
    <property type="molecule type" value="Genomic_DNA"/>
</dbReference>
<protein>
    <submittedName>
        <fullName evidence="3">RHS repeat protein</fullName>
    </submittedName>
</protein>
<dbReference type="NCBIfam" id="TIGR01643">
    <property type="entry name" value="YD_repeat_2x"/>
    <property type="match status" value="7"/>
</dbReference>
<dbReference type="PANTHER" id="PTHR32305:SF15">
    <property type="entry name" value="PROTEIN RHSA-RELATED"/>
    <property type="match status" value="1"/>
</dbReference>
<dbReference type="PANTHER" id="PTHR32305">
    <property type="match status" value="1"/>
</dbReference>
<reference evidence="4" key="1">
    <citation type="submission" date="2019-07" db="EMBL/GenBank/DDBJ databases">
        <title>Chitinimonas sp. nov., isolated from Ny-Alesund, arctica soil.</title>
        <authorList>
            <person name="Xu Q."/>
            <person name="Peng F."/>
        </authorList>
    </citation>
    <scope>NUCLEOTIDE SEQUENCE [LARGE SCALE GENOMIC DNA]</scope>
    <source>
        <strain evidence="4">R3-44</strain>
    </source>
</reference>
<dbReference type="Pfam" id="PF25023">
    <property type="entry name" value="TEN_YD-shell"/>
    <property type="match status" value="1"/>
</dbReference>
<dbReference type="Gene3D" id="2.180.10.10">
    <property type="entry name" value="RHS repeat-associated core"/>
    <property type="match status" value="4"/>
</dbReference>
<dbReference type="InterPro" id="IPR006530">
    <property type="entry name" value="YD"/>
</dbReference>
<dbReference type="InterPro" id="IPR056823">
    <property type="entry name" value="TEN-like_YD-shell"/>
</dbReference>